<evidence type="ECO:0000313" key="1">
    <source>
        <dbReference type="EMBL" id="ERG93656.1"/>
    </source>
</evidence>
<dbReference type="Proteomes" id="UP000030710">
    <property type="component" value="Unassembled WGS sequence"/>
</dbReference>
<dbReference type="AlphaFoldDB" id="U1PN31"/>
<accession>U1PN31</accession>
<sequence>MRGASACLLQVAAPTFVFVASVIEMVCVAEERSRTGDSHVSVHVQVHTENHSVLGFFVARGGYVFLHGDVEVVRVITLVERCFGLFPFVRPVSSNGVSSSLTGVTYSAVTRFSVVARETRSSLYVIVRPLYTITLPRNSGLLSYRLR</sequence>
<name>U1PN31_9EURY</name>
<protein>
    <submittedName>
        <fullName evidence="1">Uncharacterized protein</fullName>
    </submittedName>
</protein>
<gene>
    <name evidence="1" type="ORF">J07HQW2_00089</name>
</gene>
<dbReference type="EMBL" id="KE356561">
    <property type="protein sequence ID" value="ERG93656.1"/>
    <property type="molecule type" value="Genomic_DNA"/>
</dbReference>
<proteinExistence type="predicted"/>
<organism evidence="1 2">
    <name type="scientific">Haloquadratum walsbyi J07HQW2</name>
    <dbReference type="NCBI Taxonomy" id="1238425"/>
    <lineage>
        <taxon>Archaea</taxon>
        <taxon>Methanobacteriati</taxon>
        <taxon>Methanobacteriota</taxon>
        <taxon>Stenosarchaea group</taxon>
        <taxon>Halobacteria</taxon>
        <taxon>Halobacteriales</taxon>
        <taxon>Haloferacaceae</taxon>
        <taxon>Haloquadratum</taxon>
    </lineage>
</organism>
<dbReference type="HOGENOM" id="CLU_1763840_0_0_2"/>
<reference evidence="1 2" key="1">
    <citation type="journal article" date="2013" name="PLoS ONE">
        <title>Assembly-driven community genomics of a hypersaline microbial ecosystem.</title>
        <authorList>
            <person name="Podell S."/>
            <person name="Ugalde J.A."/>
            <person name="Narasingarao P."/>
            <person name="Banfield J.F."/>
            <person name="Heidelberg K.B."/>
            <person name="Allen E.E."/>
        </authorList>
    </citation>
    <scope>NUCLEOTIDE SEQUENCE [LARGE SCALE GENOMIC DNA]</scope>
    <source>
        <strain evidence="2">J07HQW2</strain>
    </source>
</reference>
<evidence type="ECO:0000313" key="2">
    <source>
        <dbReference type="Proteomes" id="UP000030710"/>
    </source>
</evidence>